<keyword evidence="3" id="KW-1185">Reference proteome</keyword>
<evidence type="ECO:0000313" key="2">
    <source>
        <dbReference type="EMBL" id="KAJ7067760.1"/>
    </source>
</evidence>
<feature type="region of interest" description="Disordered" evidence="1">
    <location>
        <begin position="61"/>
        <end position="175"/>
    </location>
</feature>
<feature type="compositionally biased region" description="Basic and acidic residues" evidence="1">
    <location>
        <begin position="137"/>
        <end position="147"/>
    </location>
</feature>
<feature type="compositionally biased region" description="Acidic residues" evidence="1">
    <location>
        <begin position="127"/>
        <end position="136"/>
    </location>
</feature>
<name>A0AAD6TL29_9AGAR</name>
<sequence length="218" mass="23993">QLFDDAWRAIDAALWEFSHAFDRSGQRGAVAKKFGLLDPADPNRVTAMQTLLCQVRAQMAERNPAPAPTPAPPSPQVFSGQSVSADAEPSPAESAHAYVADRAKHLRPKEKVKSKGTTAEKVGNDPAADEEEEEERLPDVLPKEFRLGKKNTQGKLMNSPDSRDDADSEDVVPKKRKVRWAEFERAMRLIGLGVFQTAGSSVRFDPPAKSAHPITFHR</sequence>
<feature type="compositionally biased region" description="Polar residues" evidence="1">
    <location>
        <begin position="150"/>
        <end position="160"/>
    </location>
</feature>
<dbReference type="EMBL" id="JARJCN010000150">
    <property type="protein sequence ID" value="KAJ7067760.1"/>
    <property type="molecule type" value="Genomic_DNA"/>
</dbReference>
<protein>
    <submittedName>
        <fullName evidence="2">Uncharacterized protein</fullName>
    </submittedName>
</protein>
<evidence type="ECO:0000256" key="1">
    <source>
        <dbReference type="SAM" id="MobiDB-lite"/>
    </source>
</evidence>
<proteinExistence type="predicted"/>
<feature type="non-terminal residue" evidence="2">
    <location>
        <position position="1"/>
    </location>
</feature>
<evidence type="ECO:0000313" key="3">
    <source>
        <dbReference type="Proteomes" id="UP001222325"/>
    </source>
</evidence>
<feature type="compositionally biased region" description="Pro residues" evidence="1">
    <location>
        <begin position="65"/>
        <end position="75"/>
    </location>
</feature>
<feature type="compositionally biased region" description="Low complexity" evidence="1">
    <location>
        <begin position="82"/>
        <end position="95"/>
    </location>
</feature>
<dbReference type="Proteomes" id="UP001222325">
    <property type="component" value="Unassembled WGS sequence"/>
</dbReference>
<dbReference type="AlphaFoldDB" id="A0AAD6TL29"/>
<gene>
    <name evidence="2" type="ORF">B0H15DRAFT_762473</name>
</gene>
<feature type="compositionally biased region" description="Basic and acidic residues" evidence="1">
    <location>
        <begin position="99"/>
        <end position="113"/>
    </location>
</feature>
<feature type="non-terminal residue" evidence="2">
    <location>
        <position position="218"/>
    </location>
</feature>
<accession>A0AAD6TL29</accession>
<reference evidence="2" key="1">
    <citation type="submission" date="2023-03" db="EMBL/GenBank/DDBJ databases">
        <title>Massive genome expansion in bonnet fungi (Mycena s.s.) driven by repeated elements and novel gene families across ecological guilds.</title>
        <authorList>
            <consortium name="Lawrence Berkeley National Laboratory"/>
            <person name="Harder C.B."/>
            <person name="Miyauchi S."/>
            <person name="Viragh M."/>
            <person name="Kuo A."/>
            <person name="Thoen E."/>
            <person name="Andreopoulos B."/>
            <person name="Lu D."/>
            <person name="Skrede I."/>
            <person name="Drula E."/>
            <person name="Henrissat B."/>
            <person name="Morin E."/>
            <person name="Kohler A."/>
            <person name="Barry K."/>
            <person name="LaButti K."/>
            <person name="Morin E."/>
            <person name="Salamov A."/>
            <person name="Lipzen A."/>
            <person name="Mereny Z."/>
            <person name="Hegedus B."/>
            <person name="Baldrian P."/>
            <person name="Stursova M."/>
            <person name="Weitz H."/>
            <person name="Taylor A."/>
            <person name="Grigoriev I.V."/>
            <person name="Nagy L.G."/>
            <person name="Martin F."/>
            <person name="Kauserud H."/>
        </authorList>
    </citation>
    <scope>NUCLEOTIDE SEQUENCE</scope>
    <source>
        <strain evidence="2">CBHHK173m</strain>
    </source>
</reference>
<comment type="caution">
    <text evidence="2">The sequence shown here is derived from an EMBL/GenBank/DDBJ whole genome shotgun (WGS) entry which is preliminary data.</text>
</comment>
<organism evidence="2 3">
    <name type="scientific">Mycena belliarum</name>
    <dbReference type="NCBI Taxonomy" id="1033014"/>
    <lineage>
        <taxon>Eukaryota</taxon>
        <taxon>Fungi</taxon>
        <taxon>Dikarya</taxon>
        <taxon>Basidiomycota</taxon>
        <taxon>Agaricomycotina</taxon>
        <taxon>Agaricomycetes</taxon>
        <taxon>Agaricomycetidae</taxon>
        <taxon>Agaricales</taxon>
        <taxon>Marasmiineae</taxon>
        <taxon>Mycenaceae</taxon>
        <taxon>Mycena</taxon>
    </lineage>
</organism>